<dbReference type="AlphaFoldDB" id="A0AAP6JDA8"/>
<proteinExistence type="predicted"/>
<dbReference type="EMBL" id="JAYGII010000002">
    <property type="protein sequence ID" value="MEA5444426.1"/>
    <property type="molecule type" value="Genomic_DNA"/>
</dbReference>
<dbReference type="Gene3D" id="3.40.50.1820">
    <property type="entry name" value="alpha/beta hydrolase"/>
    <property type="match status" value="1"/>
</dbReference>
<evidence type="ECO:0000313" key="3">
    <source>
        <dbReference type="Proteomes" id="UP001302316"/>
    </source>
</evidence>
<dbReference type="InterPro" id="IPR029058">
    <property type="entry name" value="AB_hydrolase_fold"/>
</dbReference>
<evidence type="ECO:0000313" key="2">
    <source>
        <dbReference type="EMBL" id="MEA5444426.1"/>
    </source>
</evidence>
<organism evidence="2 3">
    <name type="scientific">Natronospira elongata</name>
    <dbReference type="NCBI Taxonomy" id="3110268"/>
    <lineage>
        <taxon>Bacteria</taxon>
        <taxon>Pseudomonadati</taxon>
        <taxon>Pseudomonadota</taxon>
        <taxon>Gammaproteobacteria</taxon>
        <taxon>Natronospirales</taxon>
        <taxon>Natronospiraceae</taxon>
        <taxon>Natronospira</taxon>
    </lineage>
</organism>
<accession>A0AAP6JDA8</accession>
<gene>
    <name evidence="2" type="ORF">VCB98_01160</name>
</gene>
<dbReference type="Proteomes" id="UP001302316">
    <property type="component" value="Unassembled WGS sequence"/>
</dbReference>
<dbReference type="InterPro" id="IPR050471">
    <property type="entry name" value="AB_hydrolase"/>
</dbReference>
<dbReference type="Pfam" id="PF00561">
    <property type="entry name" value="Abhydrolase_1"/>
    <property type="match status" value="1"/>
</dbReference>
<dbReference type="PANTHER" id="PTHR43433">
    <property type="entry name" value="HYDROLASE, ALPHA/BETA FOLD FAMILY PROTEIN"/>
    <property type="match status" value="1"/>
</dbReference>
<sequence length="290" mass="30863">MTGHQYGNHHTLRLAADRQLGWSEYGLADGRGIVYCHGTPGSRWEFAPAADLAAIFGLRVIVPDRPGYGASSPSPGRTLADFADDLAALLDHLALDQTGLLGFSGGGPHALAAALRLPERINRLGLVSSLAPFSDATTVGMPESLQQFWQLAGSDAEAFLAMLNDGLESTDTPLDLLLAGAPPEDQAIFEKTGTSAYAASLTECLRPGLEGMLADAQALTSDWGITPKAPNCPVHLWHGSRDLNAPIAMGQWLSAHLGGIPLNQWADSAHFALFERWDQVLDTFDQSPSQ</sequence>
<name>A0AAP6JDA8_9GAMM</name>
<dbReference type="PRINTS" id="PR00111">
    <property type="entry name" value="ABHYDROLASE"/>
</dbReference>
<dbReference type="RefSeq" id="WP_346049618.1">
    <property type="nucleotide sequence ID" value="NZ_JAYGII010000002.1"/>
</dbReference>
<dbReference type="PANTHER" id="PTHR43433:SF5">
    <property type="entry name" value="AB HYDROLASE-1 DOMAIN-CONTAINING PROTEIN"/>
    <property type="match status" value="1"/>
</dbReference>
<keyword evidence="3" id="KW-1185">Reference proteome</keyword>
<keyword evidence="2" id="KW-0378">Hydrolase</keyword>
<reference evidence="2 3" key="1">
    <citation type="submission" date="2023-12" db="EMBL/GenBank/DDBJ databases">
        <title>Whole-genome sequencing of halo(alkali)philic microorganisms from hypersaline lakes.</title>
        <authorList>
            <person name="Sorokin D.Y."/>
            <person name="Merkel A.Y."/>
            <person name="Messina E."/>
            <person name="Yakimov M."/>
        </authorList>
    </citation>
    <scope>NUCLEOTIDE SEQUENCE [LARGE SCALE GENOMIC DNA]</scope>
    <source>
        <strain evidence="2 3">AB-CW1</strain>
    </source>
</reference>
<dbReference type="InterPro" id="IPR000073">
    <property type="entry name" value="AB_hydrolase_1"/>
</dbReference>
<comment type="caution">
    <text evidence="2">The sequence shown here is derived from an EMBL/GenBank/DDBJ whole genome shotgun (WGS) entry which is preliminary data.</text>
</comment>
<protein>
    <submittedName>
        <fullName evidence="2">Alpha/beta hydrolase</fullName>
    </submittedName>
</protein>
<dbReference type="GO" id="GO:0016787">
    <property type="term" value="F:hydrolase activity"/>
    <property type="evidence" value="ECO:0007669"/>
    <property type="project" value="UniProtKB-KW"/>
</dbReference>
<evidence type="ECO:0000259" key="1">
    <source>
        <dbReference type="Pfam" id="PF00561"/>
    </source>
</evidence>
<dbReference type="SUPFAM" id="SSF53474">
    <property type="entry name" value="alpha/beta-Hydrolases"/>
    <property type="match status" value="1"/>
</dbReference>
<feature type="domain" description="AB hydrolase-1" evidence="1">
    <location>
        <begin position="33"/>
        <end position="153"/>
    </location>
</feature>